<feature type="chain" id="PRO_5046241491" description="Lipocalin-like domain-containing protein" evidence="1">
    <location>
        <begin position="32"/>
        <end position="330"/>
    </location>
</feature>
<evidence type="ECO:0000256" key="1">
    <source>
        <dbReference type="SAM" id="SignalP"/>
    </source>
</evidence>
<gene>
    <name evidence="2" type="ORF">ACFOUP_18505</name>
</gene>
<dbReference type="RefSeq" id="WP_241295007.1">
    <property type="nucleotide sequence ID" value="NZ_JAKZGR010000008.1"/>
</dbReference>
<accession>A0ABV8ERN3</accession>
<keyword evidence="1" id="KW-0732">Signal</keyword>
<protein>
    <recommendedName>
        <fullName evidence="4">Lipocalin-like domain-containing protein</fullName>
    </recommendedName>
</protein>
<dbReference type="EMBL" id="JBHSAV010000094">
    <property type="protein sequence ID" value="MFC3978381.1"/>
    <property type="molecule type" value="Genomic_DNA"/>
</dbReference>
<dbReference type="Proteomes" id="UP001595766">
    <property type="component" value="Unassembled WGS sequence"/>
</dbReference>
<reference evidence="3" key="1">
    <citation type="journal article" date="2019" name="Int. J. Syst. Evol. Microbiol.">
        <title>The Global Catalogue of Microorganisms (GCM) 10K type strain sequencing project: providing services to taxonomists for standard genome sequencing and annotation.</title>
        <authorList>
            <consortium name="The Broad Institute Genomics Platform"/>
            <consortium name="The Broad Institute Genome Sequencing Center for Infectious Disease"/>
            <person name="Wu L."/>
            <person name="Ma J."/>
        </authorList>
    </citation>
    <scope>NUCLEOTIDE SEQUENCE [LARGE SCALE GENOMIC DNA]</scope>
    <source>
        <strain evidence="3">CECT 8551</strain>
    </source>
</reference>
<keyword evidence="3" id="KW-1185">Reference proteome</keyword>
<organism evidence="2 3">
    <name type="scientific">Belliella kenyensis</name>
    <dbReference type="NCBI Taxonomy" id="1472724"/>
    <lineage>
        <taxon>Bacteria</taxon>
        <taxon>Pseudomonadati</taxon>
        <taxon>Bacteroidota</taxon>
        <taxon>Cytophagia</taxon>
        <taxon>Cytophagales</taxon>
        <taxon>Cyclobacteriaceae</taxon>
        <taxon>Belliella</taxon>
    </lineage>
</organism>
<evidence type="ECO:0000313" key="3">
    <source>
        <dbReference type="Proteomes" id="UP001595766"/>
    </source>
</evidence>
<evidence type="ECO:0008006" key="4">
    <source>
        <dbReference type="Google" id="ProtNLM"/>
    </source>
</evidence>
<proteinExistence type="predicted"/>
<feature type="signal peptide" evidence="1">
    <location>
        <begin position="1"/>
        <end position="31"/>
    </location>
</feature>
<name>A0ABV8ERN3_9BACT</name>
<evidence type="ECO:0000313" key="2">
    <source>
        <dbReference type="EMBL" id="MFC3978381.1"/>
    </source>
</evidence>
<comment type="caution">
    <text evidence="2">The sequence shown here is derived from an EMBL/GenBank/DDBJ whole genome shotgun (WGS) entry which is preliminary data.</text>
</comment>
<sequence length="330" mass="38389">MKISLRKPAYPVQLSFIFLIALILVSCSESAEPDNPKNEDKAPEEVVNPPIDQNPEFFAQLQGKWIYGESAKSSGRMGPKLGKRSEGVDYLLNHTGARLMDDYQGFIEFLADTTFIFNDPKVLVSSKWDLEYGKFQFDVENKKIILGEFGELIIQEINGEKVKFDLKIKASNTSYSLEGEKRGLLDQAEKRAVISKIWELSDENEYGREELRDLKENGVSIYDENWEIKETFYPEGLILRFTPSGTLFSGHILNGQIKIFDITNWNWGVSESTQLVTSYDYNQWHWESDDIHYELRILELVETRFVLLEKWYNDYEDKFHENTIILKAYK</sequence>
<dbReference type="PROSITE" id="PS51257">
    <property type="entry name" value="PROKAR_LIPOPROTEIN"/>
    <property type="match status" value="1"/>
</dbReference>